<evidence type="ECO:0000256" key="1">
    <source>
        <dbReference type="SAM" id="Phobius"/>
    </source>
</evidence>
<dbReference type="Proteomes" id="UP000499080">
    <property type="component" value="Unassembled WGS sequence"/>
</dbReference>
<name>A0A4Y2RN94_ARAVE</name>
<evidence type="ECO:0000313" key="2">
    <source>
        <dbReference type="EMBL" id="GBN77292.1"/>
    </source>
</evidence>
<organism evidence="2 3">
    <name type="scientific">Araneus ventricosus</name>
    <name type="common">Orbweaver spider</name>
    <name type="synonym">Epeira ventricosa</name>
    <dbReference type="NCBI Taxonomy" id="182803"/>
    <lineage>
        <taxon>Eukaryota</taxon>
        <taxon>Metazoa</taxon>
        <taxon>Ecdysozoa</taxon>
        <taxon>Arthropoda</taxon>
        <taxon>Chelicerata</taxon>
        <taxon>Arachnida</taxon>
        <taxon>Araneae</taxon>
        <taxon>Araneomorphae</taxon>
        <taxon>Entelegynae</taxon>
        <taxon>Araneoidea</taxon>
        <taxon>Araneidae</taxon>
        <taxon>Araneus</taxon>
    </lineage>
</organism>
<feature type="transmembrane region" description="Helical" evidence="1">
    <location>
        <begin position="57"/>
        <end position="82"/>
    </location>
</feature>
<accession>A0A4Y2RN94</accession>
<sequence length="157" mass="17516">MALVLSPAISIHKIIVIVHWGWGHCSPACFWGYLTLPGGPFCFTPFLGRLGHRGYPVSSLCILITLLYARVLLLISFLVPFFRRTLLMALKGVPLRVPVSFYLLQQEVIPALQERDCLETTVFMKDGALTHIARPVQSVIRAHFGDDPVISRSFPTA</sequence>
<gene>
    <name evidence="2" type="ORF">AVEN_170388_1</name>
</gene>
<evidence type="ECO:0000313" key="3">
    <source>
        <dbReference type="Proteomes" id="UP000499080"/>
    </source>
</evidence>
<dbReference type="EMBL" id="BGPR01017786">
    <property type="protein sequence ID" value="GBN77292.1"/>
    <property type="molecule type" value="Genomic_DNA"/>
</dbReference>
<protein>
    <submittedName>
        <fullName evidence="2">Uncharacterized protein</fullName>
    </submittedName>
</protein>
<keyword evidence="1" id="KW-1133">Transmembrane helix</keyword>
<keyword evidence="1" id="KW-0812">Transmembrane</keyword>
<comment type="caution">
    <text evidence="2">The sequence shown here is derived from an EMBL/GenBank/DDBJ whole genome shotgun (WGS) entry which is preliminary data.</text>
</comment>
<reference evidence="2 3" key="1">
    <citation type="journal article" date="2019" name="Sci. Rep.">
        <title>Orb-weaving spider Araneus ventricosus genome elucidates the spidroin gene catalogue.</title>
        <authorList>
            <person name="Kono N."/>
            <person name="Nakamura H."/>
            <person name="Ohtoshi R."/>
            <person name="Moran D.A.P."/>
            <person name="Shinohara A."/>
            <person name="Yoshida Y."/>
            <person name="Fujiwara M."/>
            <person name="Mori M."/>
            <person name="Tomita M."/>
            <person name="Arakawa K."/>
        </authorList>
    </citation>
    <scope>NUCLEOTIDE SEQUENCE [LARGE SCALE GENOMIC DNA]</scope>
</reference>
<proteinExistence type="predicted"/>
<dbReference type="AlphaFoldDB" id="A0A4Y2RN94"/>
<keyword evidence="1" id="KW-0472">Membrane</keyword>
<keyword evidence="3" id="KW-1185">Reference proteome</keyword>